<dbReference type="PANTHER" id="PTHR47642:SF5">
    <property type="entry name" value="ATP-DEPENDENT DNA HELICASE"/>
    <property type="match status" value="1"/>
</dbReference>
<evidence type="ECO:0000313" key="1">
    <source>
        <dbReference type="EMBL" id="KAK2860272.1"/>
    </source>
</evidence>
<dbReference type="InterPro" id="IPR051055">
    <property type="entry name" value="PIF1_helicase"/>
</dbReference>
<gene>
    <name evidence="1" type="ORF">Q7C36_004438</name>
</gene>
<organism evidence="1 2">
    <name type="scientific">Tachysurus vachellii</name>
    <name type="common">Darkbarbel catfish</name>
    <name type="synonym">Pelteobagrus vachellii</name>
    <dbReference type="NCBI Taxonomy" id="175792"/>
    <lineage>
        <taxon>Eukaryota</taxon>
        <taxon>Metazoa</taxon>
        <taxon>Chordata</taxon>
        <taxon>Craniata</taxon>
        <taxon>Vertebrata</taxon>
        <taxon>Euteleostomi</taxon>
        <taxon>Actinopterygii</taxon>
        <taxon>Neopterygii</taxon>
        <taxon>Teleostei</taxon>
        <taxon>Ostariophysi</taxon>
        <taxon>Siluriformes</taxon>
        <taxon>Bagridae</taxon>
        <taxon>Tachysurus</taxon>
    </lineage>
</organism>
<dbReference type="EMBL" id="JAVHJS010000004">
    <property type="protein sequence ID" value="KAK2860272.1"/>
    <property type="molecule type" value="Genomic_DNA"/>
</dbReference>
<dbReference type="PANTHER" id="PTHR47642">
    <property type="entry name" value="ATP-DEPENDENT DNA HELICASE"/>
    <property type="match status" value="1"/>
</dbReference>
<evidence type="ECO:0000313" key="2">
    <source>
        <dbReference type="Proteomes" id="UP001187315"/>
    </source>
</evidence>
<name>A0AA88NVU0_TACVA</name>
<dbReference type="Proteomes" id="UP001187315">
    <property type="component" value="Unassembled WGS sequence"/>
</dbReference>
<keyword evidence="2" id="KW-1185">Reference proteome</keyword>
<proteinExistence type="predicted"/>
<dbReference type="AlphaFoldDB" id="A0AA88NVU0"/>
<reference evidence="1" key="1">
    <citation type="submission" date="2023-08" db="EMBL/GenBank/DDBJ databases">
        <title>Pelteobagrus vachellii genome.</title>
        <authorList>
            <person name="Liu H."/>
        </authorList>
    </citation>
    <scope>NUCLEOTIDE SEQUENCE</scope>
    <source>
        <strain evidence="1">PRFRI_2022a</strain>
        <tissue evidence="1">Muscle</tissue>
    </source>
</reference>
<feature type="non-terminal residue" evidence="1">
    <location>
        <position position="263"/>
    </location>
</feature>
<protein>
    <submittedName>
        <fullName evidence="1">Uncharacterized protein</fullName>
    </submittedName>
</protein>
<comment type="caution">
    <text evidence="1">The sequence shown here is derived from an EMBL/GenBank/DDBJ whole genome shotgun (WGS) entry which is preliminary data.</text>
</comment>
<accession>A0AA88NVU0</accession>
<sequence length="263" mass="29845">PEHEMNEVLKNVIKGVHETNVNEEDEMKHIMQAYSKHPQVSAQESVARTCSLPLKKCSRSVVFIPTDDDALKMSLPLSALQNKDPDSEDVWMSGIIDKYRARPQTPEFEKICLADFASEYRIVYGQQTKGKNVHQLLNGMGFFQKRTVGKAAFYKCASVELPAHPGLLIPVRAIVQAHKEKFEKHSEEVDKALDQLQQQGPPENAWTAFAPEIEANHLECIAEREDIKPDYEDVQDNVPEYQILEHCSTSRAPPFDNETQRSS</sequence>